<reference evidence="5" key="1">
    <citation type="submission" date="2016-10" db="EMBL/GenBank/DDBJ databases">
        <authorList>
            <person name="Varghese N."/>
            <person name="Submissions S."/>
        </authorList>
    </citation>
    <scope>NUCLEOTIDE SEQUENCE [LARGE SCALE GENOMIC DNA]</scope>
    <source>
        <strain evidence="5">CGMCC 1.11014</strain>
    </source>
</reference>
<evidence type="ECO:0000259" key="3">
    <source>
        <dbReference type="Pfam" id="PF14341"/>
    </source>
</evidence>
<dbReference type="RefSeq" id="WP_093557347.1">
    <property type="nucleotide sequence ID" value="NZ_FPBO01000020.1"/>
</dbReference>
<sequence>MAALRQASDSGVFHQQGVALLVALLMLIAVLLMGASAARMAVQGEKAARADRDRYVAIQSAEDALHDAEKELSGGGNSPERQALLAGGAGFVRGCGGEASGLGLCAQAGADEPPVWQTVDIGDDGPGSRSVPYGRYTGAEMETGQGFLPFRHPRYVIERVPYRPPGADAAGPPQYFYRVTAVGFGARESTEVVLQSSYRKDEGGEP</sequence>
<feature type="transmembrane region" description="Helical" evidence="1">
    <location>
        <begin position="20"/>
        <end position="42"/>
    </location>
</feature>
<keyword evidence="1" id="KW-0812">Transmembrane</keyword>
<keyword evidence="1" id="KW-0472">Membrane</keyword>
<name>A0A1I7KVT2_9BURK</name>
<keyword evidence="1" id="KW-1133">Transmembrane helix</keyword>
<evidence type="ECO:0000313" key="5">
    <source>
        <dbReference type="Proteomes" id="UP000199391"/>
    </source>
</evidence>
<evidence type="ECO:0000313" key="4">
    <source>
        <dbReference type="EMBL" id="SFV01550.1"/>
    </source>
</evidence>
<proteinExistence type="predicted"/>
<protein>
    <submittedName>
        <fullName evidence="4">Type IV pilus assembly protein PilX</fullName>
    </submittedName>
</protein>
<organism evidence="4 5">
    <name type="scientific">Pseudoduganella namucuonensis</name>
    <dbReference type="NCBI Taxonomy" id="1035707"/>
    <lineage>
        <taxon>Bacteria</taxon>
        <taxon>Pseudomonadati</taxon>
        <taxon>Pseudomonadota</taxon>
        <taxon>Betaproteobacteria</taxon>
        <taxon>Burkholderiales</taxon>
        <taxon>Oxalobacteraceae</taxon>
        <taxon>Telluria group</taxon>
        <taxon>Pseudoduganella</taxon>
    </lineage>
</organism>
<feature type="domain" description="PilX/PilW C-terminal" evidence="2">
    <location>
        <begin position="103"/>
        <end position="200"/>
    </location>
</feature>
<feature type="domain" description="Type 4 fimbrial biogenesis protein PilX N-terminal" evidence="3">
    <location>
        <begin position="16"/>
        <end position="62"/>
    </location>
</feature>
<dbReference type="Proteomes" id="UP000199391">
    <property type="component" value="Unassembled WGS sequence"/>
</dbReference>
<dbReference type="InterPro" id="IPR025205">
    <property type="entry name" value="PilX/PilW_C"/>
</dbReference>
<dbReference type="Pfam" id="PF14341">
    <property type="entry name" value="PilX_N"/>
    <property type="match status" value="1"/>
</dbReference>
<evidence type="ECO:0000256" key="1">
    <source>
        <dbReference type="SAM" id="Phobius"/>
    </source>
</evidence>
<dbReference type="EMBL" id="FPBO01000020">
    <property type="protein sequence ID" value="SFV01550.1"/>
    <property type="molecule type" value="Genomic_DNA"/>
</dbReference>
<dbReference type="OrthoDB" id="5405962at2"/>
<dbReference type="STRING" id="1035707.SAMN05216552_102040"/>
<dbReference type="InterPro" id="IPR025746">
    <property type="entry name" value="PilX_N_dom"/>
</dbReference>
<keyword evidence="5" id="KW-1185">Reference proteome</keyword>
<gene>
    <name evidence="4" type="ORF">SAMN05216552_102040</name>
</gene>
<accession>A0A1I7KVT2</accession>
<dbReference type="Pfam" id="PF13681">
    <property type="entry name" value="PilX"/>
    <property type="match status" value="1"/>
</dbReference>
<dbReference type="AlphaFoldDB" id="A0A1I7KVT2"/>
<evidence type="ECO:0000259" key="2">
    <source>
        <dbReference type="Pfam" id="PF13681"/>
    </source>
</evidence>